<sequence>MCASRDGESARPSYPAAPDEVRWLPVTAEGCDDDRFAGPGVRALHRAAAVTTVPETVVLTAPVPHWRELARRPDPLAGYADLVEEPVSVRAWWPRAGQPDVPIGPVFHNLGPGTVAEGMLELIGRAEDGPRGFPRLAFAVQRFTAAEATVLAQAAPDGERVRLQAFLGLAEQLAEPLHPDLVVLAGPLLAVHEYRVADKPTATLAAAGGTRTVATPELRRRAPVLRVAALQEIATLTVAVARRLDGPVATEFAVAGGKPLLLSCRPRP</sequence>
<organism evidence="1 2">
    <name type="scientific">Amycolatopsis eburnea</name>
    <dbReference type="NCBI Taxonomy" id="2267691"/>
    <lineage>
        <taxon>Bacteria</taxon>
        <taxon>Bacillati</taxon>
        <taxon>Actinomycetota</taxon>
        <taxon>Actinomycetes</taxon>
        <taxon>Pseudonocardiales</taxon>
        <taxon>Pseudonocardiaceae</taxon>
        <taxon>Amycolatopsis</taxon>
    </lineage>
</organism>
<evidence type="ECO:0000313" key="1">
    <source>
        <dbReference type="EMBL" id="RSD19472.1"/>
    </source>
</evidence>
<evidence type="ECO:0000313" key="2">
    <source>
        <dbReference type="Proteomes" id="UP000267081"/>
    </source>
</evidence>
<reference evidence="1 2" key="1">
    <citation type="submission" date="2018-12" db="EMBL/GenBank/DDBJ databases">
        <title>Amycolatopsis eburnea sp. nov. actinomycete associate with arbuscular mycorrhiza fungal spore.</title>
        <authorList>
            <person name="Lumyong S."/>
            <person name="Chaiya L."/>
        </authorList>
    </citation>
    <scope>NUCLEOTIDE SEQUENCE [LARGE SCALE GENOMIC DNA]</scope>
    <source>
        <strain evidence="1 2">GLM-1</strain>
    </source>
</reference>
<dbReference type="Proteomes" id="UP000267081">
    <property type="component" value="Unassembled WGS sequence"/>
</dbReference>
<keyword evidence="2" id="KW-1185">Reference proteome</keyword>
<dbReference type="OrthoDB" id="9825162at2"/>
<dbReference type="RefSeq" id="WP_125308189.1">
    <property type="nucleotide sequence ID" value="NZ_RSEC01000036.1"/>
</dbReference>
<dbReference type="Gene3D" id="3.30.470.20">
    <property type="entry name" value="ATP-grasp fold, B domain"/>
    <property type="match status" value="1"/>
</dbReference>
<gene>
    <name evidence="1" type="ORF">EIY87_14300</name>
</gene>
<name>A0A3R9F732_9PSEU</name>
<proteinExistence type="predicted"/>
<protein>
    <submittedName>
        <fullName evidence="1">Uncharacterized protein</fullName>
    </submittedName>
</protein>
<comment type="caution">
    <text evidence="1">The sequence shown here is derived from an EMBL/GenBank/DDBJ whole genome shotgun (WGS) entry which is preliminary data.</text>
</comment>
<dbReference type="AlphaFoldDB" id="A0A3R9F732"/>
<dbReference type="SUPFAM" id="SSF56059">
    <property type="entry name" value="Glutathione synthetase ATP-binding domain-like"/>
    <property type="match status" value="1"/>
</dbReference>
<dbReference type="EMBL" id="RSEC01000036">
    <property type="protein sequence ID" value="RSD19472.1"/>
    <property type="molecule type" value="Genomic_DNA"/>
</dbReference>
<accession>A0A3R9F732</accession>